<protein>
    <submittedName>
        <fullName evidence="2">Uncharacterized protein</fullName>
    </submittedName>
</protein>
<organism>
    <name type="scientific">Serpula lacrymans var. lacrymans (strain S7.9)</name>
    <name type="common">Dry rot fungus</name>
    <dbReference type="NCBI Taxonomy" id="578457"/>
    <lineage>
        <taxon>Eukaryota</taxon>
        <taxon>Fungi</taxon>
        <taxon>Dikarya</taxon>
        <taxon>Basidiomycota</taxon>
        <taxon>Agaricomycotina</taxon>
        <taxon>Agaricomycetes</taxon>
        <taxon>Agaricomycetidae</taxon>
        <taxon>Boletales</taxon>
        <taxon>Coniophorineae</taxon>
        <taxon>Serpulaceae</taxon>
        <taxon>Serpula</taxon>
    </lineage>
</organism>
<feature type="compositionally biased region" description="Basic and acidic residues" evidence="1">
    <location>
        <begin position="40"/>
        <end position="53"/>
    </location>
</feature>
<feature type="compositionally biased region" description="Low complexity" evidence="1">
    <location>
        <begin position="1"/>
        <end position="19"/>
    </location>
</feature>
<dbReference type="RefSeq" id="XP_007318624.1">
    <property type="nucleotide sequence ID" value="XM_007318562.1"/>
</dbReference>
<feature type="region of interest" description="Disordered" evidence="1">
    <location>
        <begin position="1"/>
        <end position="53"/>
    </location>
</feature>
<gene>
    <name evidence="2" type="ORF">SERLADRAFT_438229</name>
</gene>
<dbReference type="EMBL" id="GL945434">
    <property type="protein sequence ID" value="EGO24605.1"/>
    <property type="molecule type" value="Genomic_DNA"/>
</dbReference>
<evidence type="ECO:0000256" key="1">
    <source>
        <dbReference type="SAM" id="MobiDB-lite"/>
    </source>
</evidence>
<proteinExistence type="predicted"/>
<dbReference type="HOGENOM" id="CLU_1846324_0_0_1"/>
<dbReference type="KEGG" id="sla:SERLADRAFT_438229"/>
<dbReference type="AlphaFoldDB" id="F8NXD3"/>
<evidence type="ECO:0000313" key="2">
    <source>
        <dbReference type="EMBL" id="EGO24605.1"/>
    </source>
</evidence>
<accession>F8NXD3</accession>
<name>F8NXD3_SERL9</name>
<sequence length="139" mass="15519">MTNTATAAGKSSKSAASAADTKEILIPNAAHSTEESAVETMKDRSGTHVNKNLEKEKRKLMTAAWTPKWVAERLGDQQEERSIRILNAWTHHKKGQEATRETVTTPTRHSLAALEHNHNKISVEEKEVYNLSKEGTCHY</sequence>
<dbReference type="Proteomes" id="UP000008064">
    <property type="component" value="Unassembled WGS sequence"/>
</dbReference>
<dbReference type="GeneID" id="18814982"/>
<reference evidence="2" key="1">
    <citation type="submission" date="2011-04" db="EMBL/GenBank/DDBJ databases">
        <title>Evolution of plant cell wall degrading machinery underlies the functional diversity of forest fungi.</title>
        <authorList>
            <consortium name="US DOE Joint Genome Institute (JGI-PGF)"/>
            <person name="Eastwood D.C."/>
            <person name="Floudas D."/>
            <person name="Binder M."/>
            <person name="Majcherczyk A."/>
            <person name="Schneider P."/>
            <person name="Aerts A."/>
            <person name="Asiegbu F.O."/>
            <person name="Baker S.E."/>
            <person name="Barry K."/>
            <person name="Bendiksby M."/>
            <person name="Blumentritt M."/>
            <person name="Coutinho P.M."/>
            <person name="Cullen D."/>
            <person name="Cullen D."/>
            <person name="Gathman A."/>
            <person name="Goodell B."/>
            <person name="Henrissat B."/>
            <person name="Ihrmark K."/>
            <person name="Kauserud H."/>
            <person name="Kohler A."/>
            <person name="LaButti K."/>
            <person name="Lapidus A."/>
            <person name="Lavin J.L."/>
            <person name="Lee Y.-H."/>
            <person name="Lindquist E."/>
            <person name="Lilly W."/>
            <person name="Lucas S."/>
            <person name="Morin E."/>
            <person name="Murat C."/>
            <person name="Oguiza J.A."/>
            <person name="Park J."/>
            <person name="Pisabarro A.G."/>
            <person name="Riley R."/>
            <person name="Rosling A."/>
            <person name="Salamov A."/>
            <person name="Schmidt O."/>
            <person name="Schmutz J."/>
            <person name="Skrede I."/>
            <person name="Stenlid J."/>
            <person name="Wiebenga A."/>
            <person name="Xie X."/>
            <person name="Kues U."/>
            <person name="Hibbett D.S."/>
            <person name="Hoffmeister D."/>
            <person name="Hogberg N."/>
            <person name="Martin F."/>
            <person name="Grigoriev I.V."/>
            <person name="Watkinson S.C."/>
        </authorList>
    </citation>
    <scope>NUCLEOTIDE SEQUENCE</scope>
    <source>
        <strain evidence="2">S7.9</strain>
    </source>
</reference>